<accession>A0ABQ9HWI0</accession>
<reference evidence="1 2" key="1">
    <citation type="submission" date="2023-02" db="EMBL/GenBank/DDBJ databases">
        <title>LHISI_Scaffold_Assembly.</title>
        <authorList>
            <person name="Stuart O.P."/>
            <person name="Cleave R."/>
            <person name="Magrath M.J.L."/>
            <person name="Mikheyev A.S."/>
        </authorList>
    </citation>
    <scope>NUCLEOTIDE SEQUENCE [LARGE SCALE GENOMIC DNA]</scope>
    <source>
        <strain evidence="1">Daus_M_001</strain>
        <tissue evidence="1">Leg muscle</tissue>
    </source>
</reference>
<proteinExistence type="predicted"/>
<evidence type="ECO:0000313" key="2">
    <source>
        <dbReference type="Proteomes" id="UP001159363"/>
    </source>
</evidence>
<protein>
    <submittedName>
        <fullName evidence="1">Uncharacterized protein</fullName>
    </submittedName>
</protein>
<organism evidence="1 2">
    <name type="scientific">Dryococelus australis</name>
    <dbReference type="NCBI Taxonomy" id="614101"/>
    <lineage>
        <taxon>Eukaryota</taxon>
        <taxon>Metazoa</taxon>
        <taxon>Ecdysozoa</taxon>
        <taxon>Arthropoda</taxon>
        <taxon>Hexapoda</taxon>
        <taxon>Insecta</taxon>
        <taxon>Pterygota</taxon>
        <taxon>Neoptera</taxon>
        <taxon>Polyneoptera</taxon>
        <taxon>Phasmatodea</taxon>
        <taxon>Verophasmatodea</taxon>
        <taxon>Anareolatae</taxon>
        <taxon>Phasmatidae</taxon>
        <taxon>Eurycanthinae</taxon>
        <taxon>Dryococelus</taxon>
    </lineage>
</organism>
<comment type="caution">
    <text evidence="1">The sequence shown here is derived from an EMBL/GenBank/DDBJ whole genome shotgun (WGS) entry which is preliminary data.</text>
</comment>
<dbReference type="Proteomes" id="UP001159363">
    <property type="component" value="Chromosome 3"/>
</dbReference>
<evidence type="ECO:0000313" key="1">
    <source>
        <dbReference type="EMBL" id="KAJ8888738.1"/>
    </source>
</evidence>
<name>A0ABQ9HWI0_9NEOP</name>
<keyword evidence="2" id="KW-1185">Reference proteome</keyword>
<gene>
    <name evidence="1" type="ORF">PR048_008230</name>
</gene>
<dbReference type="EMBL" id="JARBHB010000003">
    <property type="protein sequence ID" value="KAJ8888738.1"/>
    <property type="molecule type" value="Genomic_DNA"/>
</dbReference>
<sequence length="104" mass="11948">MKYLQRKSITSTTLAWELGKNQGTFWLQKVNIELALTSRECDCMKSADRLISPMFEKGAGAIPGAIYALYMLVLKMDGQLKSYSWTDYNTSMNIQNQTQRNLHF</sequence>